<dbReference type="GO" id="GO:0003723">
    <property type="term" value="F:RNA binding"/>
    <property type="evidence" value="ECO:0007669"/>
    <property type="project" value="UniProtKB-KW"/>
</dbReference>
<sequence>MREEDERQLFIFKKPEGIFLTAFEDEKAIQCSLDLFDNKPKVGDIYLARVLRTDKTRAWLDVGENKPALCFPKTSFVEGECQVVCIVKESSVTPYAQKGALVTDKVPEKEKYLKDADKLPLCMVAADPAWKRYLKEIDIPIIVNDIEIYQEIRALGKTTVTLKSDLEWSYQLDSIWKSFLEPIVPISGGGWLLFEEAETLTAIDVNTSAYDQKGVNLKGDNDLYDFSKRAGDTCIEQIKLRNYGGRIVIDFPIFKNKSFYFKLWTYLKDQFQEKDTFIPGFTRTGLFELTRYRPGLSIPQKLKKINFTS</sequence>
<evidence type="ECO:0000256" key="2">
    <source>
        <dbReference type="ARBA" id="ARBA00022723"/>
    </source>
</evidence>
<dbReference type="GO" id="GO:0016787">
    <property type="term" value="F:hydrolase activity"/>
    <property type="evidence" value="ECO:0007669"/>
    <property type="project" value="UniProtKB-KW"/>
</dbReference>
<dbReference type="GO" id="GO:0046872">
    <property type="term" value="F:metal ion binding"/>
    <property type="evidence" value="ECO:0007669"/>
    <property type="project" value="UniProtKB-KW"/>
</dbReference>
<proteinExistence type="predicted"/>
<organism evidence="7 8">
    <name type="scientific">Candidatus Paracaedimonas acanthamoebae</name>
    <dbReference type="NCBI Taxonomy" id="244581"/>
    <lineage>
        <taxon>Bacteria</taxon>
        <taxon>Pseudomonadati</taxon>
        <taxon>Pseudomonadota</taxon>
        <taxon>Alphaproteobacteria</taxon>
        <taxon>Holosporales</taxon>
        <taxon>Caedimonadaceae</taxon>
        <taxon>Candidatus Paracaedimonas</taxon>
    </lineage>
</organism>
<dbReference type="PANTHER" id="PTHR30001:SF0">
    <property type="entry name" value="RIBONUCLEASE G"/>
    <property type="match status" value="1"/>
</dbReference>
<accession>A0A8J7PWM3</accession>
<dbReference type="Pfam" id="PF10150">
    <property type="entry name" value="RNase_E_G"/>
    <property type="match status" value="1"/>
</dbReference>
<keyword evidence="2" id="KW-0479">Metal-binding</keyword>
<name>A0A8J7PWM3_9PROT</name>
<dbReference type="Proteomes" id="UP000664414">
    <property type="component" value="Unassembled WGS sequence"/>
</dbReference>
<evidence type="ECO:0000313" key="7">
    <source>
        <dbReference type="EMBL" id="MBN9413299.1"/>
    </source>
</evidence>
<dbReference type="GO" id="GO:0004540">
    <property type="term" value="F:RNA nuclease activity"/>
    <property type="evidence" value="ECO:0007669"/>
    <property type="project" value="InterPro"/>
</dbReference>
<keyword evidence="3" id="KW-0378">Hydrolase</keyword>
<dbReference type="InterPro" id="IPR019307">
    <property type="entry name" value="RNA-bd_AU-1/RNase_E/G"/>
</dbReference>
<comment type="caution">
    <text evidence="7">The sequence shown here is derived from an EMBL/GenBank/DDBJ whole genome shotgun (WGS) entry which is preliminary data.</text>
</comment>
<dbReference type="GO" id="GO:0005737">
    <property type="term" value="C:cytoplasm"/>
    <property type="evidence" value="ECO:0007669"/>
    <property type="project" value="TreeGrafter"/>
</dbReference>
<dbReference type="GO" id="GO:0006364">
    <property type="term" value="P:rRNA processing"/>
    <property type="evidence" value="ECO:0007669"/>
    <property type="project" value="TreeGrafter"/>
</dbReference>
<gene>
    <name evidence="7" type="ORF">J0H12_05200</name>
</gene>
<evidence type="ECO:0000313" key="8">
    <source>
        <dbReference type="Proteomes" id="UP000664414"/>
    </source>
</evidence>
<protein>
    <submittedName>
        <fullName evidence="7">Ribonuclease E/G</fullName>
    </submittedName>
</protein>
<evidence type="ECO:0000259" key="6">
    <source>
        <dbReference type="Pfam" id="PF10150"/>
    </source>
</evidence>
<dbReference type="AlphaFoldDB" id="A0A8J7PWM3"/>
<dbReference type="InterPro" id="IPR004659">
    <property type="entry name" value="RNase_E/G"/>
</dbReference>
<dbReference type="EMBL" id="JAFKGL010000020">
    <property type="protein sequence ID" value="MBN9413299.1"/>
    <property type="molecule type" value="Genomic_DNA"/>
</dbReference>
<evidence type="ECO:0000256" key="4">
    <source>
        <dbReference type="ARBA" id="ARBA00022842"/>
    </source>
</evidence>
<evidence type="ECO:0000256" key="1">
    <source>
        <dbReference type="ARBA" id="ARBA00001946"/>
    </source>
</evidence>
<comment type="cofactor">
    <cofactor evidence="1">
        <name>Mg(2+)</name>
        <dbReference type="ChEBI" id="CHEBI:18420"/>
    </cofactor>
</comment>
<dbReference type="PANTHER" id="PTHR30001">
    <property type="entry name" value="RIBONUCLEASE"/>
    <property type="match status" value="1"/>
</dbReference>
<keyword evidence="5" id="KW-0694">RNA-binding</keyword>
<feature type="domain" description="RNA-binding protein AU-1/Ribonuclease E/G" evidence="6">
    <location>
        <begin position="141"/>
        <end position="293"/>
    </location>
</feature>
<reference evidence="7" key="1">
    <citation type="submission" date="2021-02" db="EMBL/GenBank/DDBJ databases">
        <title>Thiocyanate and organic carbon inputs drive convergent selection for specific autotrophic Afipia and Thiobacillus strains within complex microbiomes.</title>
        <authorList>
            <person name="Huddy R.J."/>
            <person name="Sachdeva R."/>
            <person name="Kadzinga F."/>
            <person name="Kantor R.S."/>
            <person name="Harrison S.T.L."/>
            <person name="Banfield J.F."/>
        </authorList>
    </citation>
    <scope>NUCLEOTIDE SEQUENCE</scope>
    <source>
        <strain evidence="7">SCN18_10_11_15_R4_P_38_20</strain>
    </source>
</reference>
<evidence type="ECO:0000256" key="5">
    <source>
        <dbReference type="ARBA" id="ARBA00022884"/>
    </source>
</evidence>
<evidence type="ECO:0000256" key="3">
    <source>
        <dbReference type="ARBA" id="ARBA00022801"/>
    </source>
</evidence>
<keyword evidence="4" id="KW-0460">Magnesium</keyword>